<evidence type="ECO:0000256" key="1">
    <source>
        <dbReference type="ARBA" id="ARBA00004429"/>
    </source>
</evidence>
<accession>A0ABS6RUQ9</accession>
<protein>
    <submittedName>
        <fullName evidence="10">Type II secretion system F family protein</fullName>
    </submittedName>
</protein>
<reference evidence="10 11" key="1">
    <citation type="journal article" date="2020" name="J Geophys Res Biogeosci">
        <title>Magnetotaxis as an Adaptation to Enable Bacterial Shuttling of Microbial Sulfur and Sulfur Cycling Across Aquatic Oxic#Anoxic Interfaces.</title>
        <authorList>
            <person name="Li J."/>
            <person name="Liu P."/>
            <person name="Wang J."/>
            <person name="Roberts A.P."/>
            <person name="Pan Y."/>
        </authorList>
    </citation>
    <scope>NUCLEOTIDE SEQUENCE [LARGE SCALE GENOMIC DNA]</scope>
    <source>
        <strain evidence="10 11">MYR-1_YQ</strain>
    </source>
</reference>
<dbReference type="PANTHER" id="PTHR30012">
    <property type="entry name" value="GENERAL SECRETION PATHWAY PROTEIN"/>
    <property type="match status" value="1"/>
</dbReference>
<keyword evidence="2" id="KW-1003">Cell membrane</keyword>
<dbReference type="RefSeq" id="WP_218250632.1">
    <property type="nucleotide sequence ID" value="NZ_JABXWD010000002.1"/>
</dbReference>
<proteinExistence type="predicted"/>
<dbReference type="PANTHER" id="PTHR30012:SF7">
    <property type="entry name" value="PROTEIN TRANSPORT PROTEIN HOFC HOMOLOG"/>
    <property type="match status" value="1"/>
</dbReference>
<name>A0ABS6RUQ9_9BACT</name>
<feature type="region of interest" description="Disordered" evidence="7">
    <location>
        <begin position="1"/>
        <end position="22"/>
    </location>
</feature>
<evidence type="ECO:0000313" key="11">
    <source>
        <dbReference type="Proteomes" id="UP001196980"/>
    </source>
</evidence>
<feature type="domain" description="Type II secretion system protein GspF" evidence="9">
    <location>
        <begin position="236"/>
        <end position="358"/>
    </location>
</feature>
<comment type="caution">
    <text evidence="10">The sequence shown here is derived from an EMBL/GenBank/DDBJ whole genome shotgun (WGS) entry which is preliminary data.</text>
</comment>
<dbReference type="Pfam" id="PF00482">
    <property type="entry name" value="T2SSF"/>
    <property type="match status" value="2"/>
</dbReference>
<evidence type="ECO:0000256" key="5">
    <source>
        <dbReference type="ARBA" id="ARBA00022989"/>
    </source>
</evidence>
<gene>
    <name evidence="10" type="ORF">HWQ67_00285</name>
</gene>
<evidence type="ECO:0000256" key="6">
    <source>
        <dbReference type="ARBA" id="ARBA00023136"/>
    </source>
</evidence>
<comment type="subcellular location">
    <subcellularLocation>
        <location evidence="1">Cell inner membrane</location>
        <topology evidence="1">Multi-pass membrane protein</topology>
    </subcellularLocation>
</comment>
<keyword evidence="11" id="KW-1185">Reference proteome</keyword>
<evidence type="ECO:0000256" key="3">
    <source>
        <dbReference type="ARBA" id="ARBA00022519"/>
    </source>
</evidence>
<feature type="transmembrane region" description="Helical" evidence="8">
    <location>
        <begin position="132"/>
        <end position="154"/>
    </location>
</feature>
<feature type="transmembrane region" description="Helical" evidence="8">
    <location>
        <begin position="341"/>
        <end position="360"/>
    </location>
</feature>
<keyword evidence="6 8" id="KW-0472">Membrane</keyword>
<dbReference type="EMBL" id="JABXWD010000002">
    <property type="protein sequence ID" value="MBV6340013.1"/>
    <property type="molecule type" value="Genomic_DNA"/>
</dbReference>
<keyword evidence="5 8" id="KW-1133">Transmembrane helix</keyword>
<evidence type="ECO:0000256" key="7">
    <source>
        <dbReference type="SAM" id="MobiDB-lite"/>
    </source>
</evidence>
<dbReference type="InterPro" id="IPR003004">
    <property type="entry name" value="GspF/PilC"/>
</dbReference>
<evidence type="ECO:0000313" key="10">
    <source>
        <dbReference type="EMBL" id="MBV6340013.1"/>
    </source>
</evidence>
<organism evidence="10 11">
    <name type="scientific">Candidatus Magnetobacterium casense</name>
    <dbReference type="NCBI Taxonomy" id="1455061"/>
    <lineage>
        <taxon>Bacteria</taxon>
        <taxon>Pseudomonadati</taxon>
        <taxon>Nitrospirota</taxon>
        <taxon>Thermodesulfovibrionia</taxon>
        <taxon>Thermodesulfovibrionales</taxon>
        <taxon>Candidatus Magnetobacteriaceae</taxon>
        <taxon>Candidatus Magnetobacterium</taxon>
    </lineage>
</organism>
<feature type="transmembrane region" description="Helical" evidence="8">
    <location>
        <begin position="174"/>
        <end position="201"/>
    </location>
</feature>
<evidence type="ECO:0000256" key="2">
    <source>
        <dbReference type="ARBA" id="ARBA00022475"/>
    </source>
</evidence>
<keyword evidence="3" id="KW-0997">Cell inner membrane</keyword>
<dbReference type="Proteomes" id="UP001196980">
    <property type="component" value="Unassembled WGS sequence"/>
</dbReference>
<keyword evidence="4 8" id="KW-0812">Transmembrane</keyword>
<evidence type="ECO:0000256" key="8">
    <source>
        <dbReference type="SAM" id="Phobius"/>
    </source>
</evidence>
<feature type="domain" description="Type II secretion system protein GspF" evidence="9">
    <location>
        <begin position="32"/>
        <end position="155"/>
    </location>
</feature>
<dbReference type="InterPro" id="IPR018076">
    <property type="entry name" value="T2SS_GspF_dom"/>
</dbReference>
<evidence type="ECO:0000256" key="4">
    <source>
        <dbReference type="ARBA" id="ARBA00022692"/>
    </source>
</evidence>
<sequence length="367" mass="39425">MADDKLKAPVATPKKKGFSGRGSISTKDIVVFTRQFSTMIDAGLPLVQALDILAQQTESDKLKSVISQMKVDVEGGSTFAEAISKHPRVFDDLYEGMVQAGEAGGILDTVLQRLADYMEKAMKLKKKVKGAMTYPAVVISIAAVCIGVIMVFVVPVFSKMFAQLGGTLPAPTRFIIFLSNFIAGWGGAMIVVFTVAAVYTIKQVRRTENGRLFIDKLLLKLPVFGPLIKKVAVAKFTRTLGTLISSGVPIIEALENTAKTAGNKVIEKSIATIKNAVIEGQPLAEPLKQISIFPPMVTSMVGIGEATGALDNMLSKVADFYDEEVDSAVANLTAAMEPMMIVFLGGTVGFTVVAMYLPIFKMMTLIK</sequence>
<evidence type="ECO:0000259" key="9">
    <source>
        <dbReference type="Pfam" id="PF00482"/>
    </source>
</evidence>